<dbReference type="PANTHER" id="PTHR11923:SF89">
    <property type="entry name" value="GH15894P"/>
    <property type="match status" value="1"/>
</dbReference>
<feature type="region of interest" description="Disordered" evidence="8">
    <location>
        <begin position="1"/>
        <end position="25"/>
    </location>
</feature>
<keyword evidence="7" id="KW-0325">Glycoprotein</keyword>
<keyword evidence="4 9" id="KW-0812">Transmembrane</keyword>
<keyword evidence="3" id="KW-1003">Cell membrane</keyword>
<evidence type="ECO:0000256" key="6">
    <source>
        <dbReference type="ARBA" id="ARBA00023136"/>
    </source>
</evidence>
<dbReference type="GO" id="GO:0005737">
    <property type="term" value="C:cytoplasm"/>
    <property type="evidence" value="ECO:0007669"/>
    <property type="project" value="TreeGrafter"/>
</dbReference>
<proteinExistence type="inferred from homology"/>
<dbReference type="InterPro" id="IPR002159">
    <property type="entry name" value="CD36_fam"/>
</dbReference>
<keyword evidence="5 9" id="KW-1133">Transmembrane helix</keyword>
<dbReference type="OrthoDB" id="8187528at2759"/>
<dbReference type="GO" id="GO:0005886">
    <property type="term" value="C:plasma membrane"/>
    <property type="evidence" value="ECO:0007669"/>
    <property type="project" value="UniProtKB-SubCell"/>
</dbReference>
<dbReference type="Proteomes" id="UP000838756">
    <property type="component" value="Unassembled WGS sequence"/>
</dbReference>
<dbReference type="EMBL" id="CAKXAJ010025744">
    <property type="protein sequence ID" value="CAH2243380.1"/>
    <property type="molecule type" value="Genomic_DNA"/>
</dbReference>
<protein>
    <submittedName>
        <fullName evidence="10">Jg5185 protein</fullName>
    </submittedName>
</protein>
<accession>A0A8S4RWZ3</accession>
<comment type="caution">
    <text evidence="10">The sequence shown here is derived from an EMBL/GenBank/DDBJ whole genome shotgun (WGS) entry which is preliminary data.</text>
</comment>
<evidence type="ECO:0000256" key="8">
    <source>
        <dbReference type="SAM" id="MobiDB-lite"/>
    </source>
</evidence>
<gene>
    <name evidence="10" type="primary">jg5185</name>
    <name evidence="10" type="ORF">PAEG_LOCUS19529</name>
</gene>
<dbReference type="PANTHER" id="PTHR11923">
    <property type="entry name" value="SCAVENGER RECEPTOR CLASS B TYPE-1 SR-B1"/>
    <property type="match status" value="1"/>
</dbReference>
<evidence type="ECO:0000256" key="1">
    <source>
        <dbReference type="ARBA" id="ARBA00004236"/>
    </source>
</evidence>
<evidence type="ECO:0000256" key="2">
    <source>
        <dbReference type="ARBA" id="ARBA00010532"/>
    </source>
</evidence>
<evidence type="ECO:0000256" key="5">
    <source>
        <dbReference type="ARBA" id="ARBA00022989"/>
    </source>
</evidence>
<dbReference type="GO" id="GO:0005044">
    <property type="term" value="F:scavenger receptor activity"/>
    <property type="evidence" value="ECO:0007669"/>
    <property type="project" value="TreeGrafter"/>
</dbReference>
<reference evidence="10" key="1">
    <citation type="submission" date="2022-03" db="EMBL/GenBank/DDBJ databases">
        <authorList>
            <person name="Lindestad O."/>
        </authorList>
    </citation>
    <scope>NUCLEOTIDE SEQUENCE</scope>
</reference>
<dbReference type="AlphaFoldDB" id="A0A8S4RWZ3"/>
<keyword evidence="11" id="KW-1185">Reference proteome</keyword>
<comment type="subcellular location">
    <subcellularLocation>
        <location evidence="1">Cell membrane</location>
    </subcellularLocation>
</comment>
<name>A0A8S4RWZ3_9NEOP</name>
<comment type="similarity">
    <text evidence="2">Belongs to the CD36 family.</text>
</comment>
<evidence type="ECO:0000256" key="4">
    <source>
        <dbReference type="ARBA" id="ARBA00022692"/>
    </source>
</evidence>
<dbReference type="PRINTS" id="PR01609">
    <property type="entry name" value="CD36FAMILY"/>
</dbReference>
<sequence>MTDTPTMTLNSETDSASCGTSDSMERNSLNSLIEGKEKGCVGDCTNDCTGNQYSISCADGPSQSKRRKCICFNSIGQSVWGVILIIASISGFIFPPLDVMLWEKLNMRPGFPPYDWWADPPDEVKMRAYVFNVTNHERFLQGLDSKMNVEEIGPIVYLEKLKHYNMQFNENSTLTYTAERYLIYLPDDNTIDLNQTLVVPNLAVLGLTSYLHNANYFVRSGLKFLVNTHGSKFFVKKTIHEYLWHNKDPILETSQHLAPGLVPSTNMGMLSRVYADFVDDITVKIGPQWGHHDFFKIDKVRGLSQISGYDPDVCPDRLFGATEGVMYHQHLSKNDVLYCWRKTVCKLMPLYFDKEITLEGVPLYRYNLSENVFDRVKNSTDCYAMENTLPDGISDASKCFYDFPMVASYPHFYTGSPAKDTFVTGLKPDRYKHNSYVMVEPMTGIPFRAVARMQCNMRINNISAYYSPDYLRFSNTVIPIGWIEYNQEGLPTHVRYTIYFMRILEYFGHIARRDGDNLEKVVVTGKEGERPRGRSPIRWSDPTRTALDTKVHIAIHVAKSRVKWHKIVRKVVSGRGHDPQQ</sequence>
<evidence type="ECO:0000256" key="3">
    <source>
        <dbReference type="ARBA" id="ARBA00022475"/>
    </source>
</evidence>
<keyword evidence="6 9" id="KW-0472">Membrane</keyword>
<evidence type="ECO:0000256" key="7">
    <source>
        <dbReference type="ARBA" id="ARBA00023180"/>
    </source>
</evidence>
<evidence type="ECO:0000313" key="10">
    <source>
        <dbReference type="EMBL" id="CAH2243380.1"/>
    </source>
</evidence>
<dbReference type="Pfam" id="PF01130">
    <property type="entry name" value="CD36"/>
    <property type="match status" value="1"/>
</dbReference>
<organism evidence="10 11">
    <name type="scientific">Pararge aegeria aegeria</name>
    <dbReference type="NCBI Taxonomy" id="348720"/>
    <lineage>
        <taxon>Eukaryota</taxon>
        <taxon>Metazoa</taxon>
        <taxon>Ecdysozoa</taxon>
        <taxon>Arthropoda</taxon>
        <taxon>Hexapoda</taxon>
        <taxon>Insecta</taxon>
        <taxon>Pterygota</taxon>
        <taxon>Neoptera</taxon>
        <taxon>Endopterygota</taxon>
        <taxon>Lepidoptera</taxon>
        <taxon>Glossata</taxon>
        <taxon>Ditrysia</taxon>
        <taxon>Papilionoidea</taxon>
        <taxon>Nymphalidae</taxon>
        <taxon>Satyrinae</taxon>
        <taxon>Satyrini</taxon>
        <taxon>Parargina</taxon>
        <taxon>Pararge</taxon>
    </lineage>
</organism>
<feature type="transmembrane region" description="Helical" evidence="9">
    <location>
        <begin position="70"/>
        <end position="94"/>
    </location>
</feature>
<evidence type="ECO:0000313" key="11">
    <source>
        <dbReference type="Proteomes" id="UP000838756"/>
    </source>
</evidence>
<evidence type="ECO:0000256" key="9">
    <source>
        <dbReference type="SAM" id="Phobius"/>
    </source>
</evidence>